<keyword evidence="1" id="KW-1133">Transmembrane helix</keyword>
<protein>
    <submittedName>
        <fullName evidence="2">Uncharacterized protein</fullName>
    </submittedName>
</protein>
<feature type="transmembrane region" description="Helical" evidence="1">
    <location>
        <begin position="29"/>
        <end position="44"/>
    </location>
</feature>
<proteinExistence type="predicted"/>
<organism evidence="2">
    <name type="scientific">Megaviridae environmental sample</name>
    <dbReference type="NCBI Taxonomy" id="1737588"/>
    <lineage>
        <taxon>Viruses</taxon>
        <taxon>Varidnaviria</taxon>
        <taxon>Bamfordvirae</taxon>
        <taxon>Nucleocytoviricota</taxon>
        <taxon>Megaviricetes</taxon>
        <taxon>Imitervirales</taxon>
        <taxon>Mimiviridae</taxon>
        <taxon>environmental samples</taxon>
    </lineage>
</organism>
<evidence type="ECO:0000313" key="2">
    <source>
        <dbReference type="EMBL" id="QFG74692.1"/>
    </source>
</evidence>
<keyword evidence="1" id="KW-0472">Membrane</keyword>
<accession>A0A5J6VKT3</accession>
<sequence>MVDMSDVNKYIKKYIDESIKIYKRMDKKILVLFLIIFFLIFYNLKTNKDYNKRCKNKYNDVHMYVSNFENYSSILDGILLKNKFNETDFKLKLETSIGTTSNTDHNLIKTTVYALRYVQINNWHTITLPEIVLPIFRPNGLKLADEYVFRFISNEKASYYLRSLSTSDWKPIFLLKNTNKDSQPKVVTLLQFRWILQGNEHLAANRLKIHIAYIPHNTKETDLKRLTESVGNSNSNRKYIEELLNIASHTVTSTGLPDANSYKYYLIPSITMNIVV</sequence>
<keyword evidence="1" id="KW-0812">Transmembrane</keyword>
<reference evidence="2" key="1">
    <citation type="journal article" date="2019" name="Philos. Trans. R. Soc. Lond., B, Biol. Sci.">
        <title>Targeted metagenomic recovery of four divergent viruses reveals shared and distinctive characteristics of giant viruses of marine eukaryotes.</title>
        <authorList>
            <person name="Needham D.M."/>
            <person name="Poirier C."/>
            <person name="Hehenberger E."/>
            <person name="Jimenez V."/>
            <person name="Swalwell J.E."/>
            <person name="Santoro A.E."/>
            <person name="Worden A.Z."/>
        </authorList>
    </citation>
    <scope>NUCLEOTIDE SEQUENCE</scope>
    <source>
        <strain evidence="2">MPacV-611</strain>
    </source>
</reference>
<evidence type="ECO:0000256" key="1">
    <source>
        <dbReference type="SAM" id="Phobius"/>
    </source>
</evidence>
<name>A0A5J6VKT3_9VIRU</name>
<dbReference type="EMBL" id="MN448289">
    <property type="protein sequence ID" value="QFG74692.1"/>
    <property type="molecule type" value="Genomic_DNA"/>
</dbReference>